<evidence type="ECO:0000256" key="1">
    <source>
        <dbReference type="ARBA" id="ARBA00004196"/>
    </source>
</evidence>
<name>A0ABW5J135_9BACT</name>
<dbReference type="InterPro" id="IPR050465">
    <property type="entry name" value="UPF0194_transport"/>
</dbReference>
<evidence type="ECO:0000313" key="7">
    <source>
        <dbReference type="EMBL" id="MFD2519345.1"/>
    </source>
</evidence>
<evidence type="ECO:0000256" key="4">
    <source>
        <dbReference type="SAM" id="Coils"/>
    </source>
</evidence>
<evidence type="ECO:0000313" key="8">
    <source>
        <dbReference type="Proteomes" id="UP001597510"/>
    </source>
</evidence>
<dbReference type="Gene3D" id="2.40.50.100">
    <property type="match status" value="1"/>
</dbReference>
<sequence length="416" mass="47115">MDKQIKKKFWSRQRILLTIGGVLFASFAAYSLLFADRRSTLNAEKDKMTISQVTNGNFDEFIVVTGVVLPLRIIRLDAIVGGYVKEKVVDGGNMVKQGEVILKLENQNLKLNFLQSETEASRLVNDLQNTRQRLKVEKFTIRKNMSDLDFLTDQAKDLYERNKKLYTDKVIPEADYLKAKRDYEKLVSQKEIDVESQKYQEENAAMQIKQLEGTLERTQKNVQLWRETLENLVVKAPVSGLLSSIDVEVGSNISQGQNIGQIDDLNGFKMRVDIDEHYISRIFAGLGGSFEFNGKDYPLEITKIYPEVRNGRFQVDMIFSKGVPEGIKRGQSSPIRLELGKATKAVLLPVGGFFSDTGGNWVYVVDKNGGKAVKRKITLGRKNPEYFEVLEGLEVGDQVITSSYENFGDNEVLQLK</sequence>
<dbReference type="Gene3D" id="2.40.30.170">
    <property type="match status" value="1"/>
</dbReference>
<dbReference type="Gene3D" id="2.40.420.20">
    <property type="match status" value="1"/>
</dbReference>
<keyword evidence="5" id="KW-0472">Membrane</keyword>
<keyword evidence="5" id="KW-0812">Transmembrane</keyword>
<feature type="coiled-coil region" evidence="4">
    <location>
        <begin position="201"/>
        <end position="235"/>
    </location>
</feature>
<protein>
    <submittedName>
        <fullName evidence="7">Efflux RND transporter periplasmic adaptor subunit</fullName>
    </submittedName>
</protein>
<dbReference type="InterPro" id="IPR058627">
    <property type="entry name" value="MdtA-like_C"/>
</dbReference>
<dbReference type="PANTHER" id="PTHR32347:SF23">
    <property type="entry name" value="BLL5650 PROTEIN"/>
    <property type="match status" value="1"/>
</dbReference>
<evidence type="ECO:0000256" key="3">
    <source>
        <dbReference type="ARBA" id="ARBA00023054"/>
    </source>
</evidence>
<keyword evidence="3 4" id="KW-0175">Coiled coil</keyword>
<dbReference type="PANTHER" id="PTHR32347">
    <property type="entry name" value="EFFLUX SYSTEM COMPONENT YKNX-RELATED"/>
    <property type="match status" value="1"/>
</dbReference>
<dbReference type="EMBL" id="JBHULC010000001">
    <property type="protein sequence ID" value="MFD2519345.1"/>
    <property type="molecule type" value="Genomic_DNA"/>
</dbReference>
<gene>
    <name evidence="7" type="ORF">ACFSR2_00510</name>
</gene>
<comment type="subcellular location">
    <subcellularLocation>
        <location evidence="1">Cell envelope</location>
    </subcellularLocation>
</comment>
<comment type="caution">
    <text evidence="7">The sequence shown here is derived from an EMBL/GenBank/DDBJ whole genome shotgun (WGS) entry which is preliminary data.</text>
</comment>
<proteinExistence type="inferred from homology"/>
<dbReference type="SUPFAM" id="SSF111369">
    <property type="entry name" value="HlyD-like secretion proteins"/>
    <property type="match status" value="1"/>
</dbReference>
<dbReference type="Gene3D" id="1.10.287.470">
    <property type="entry name" value="Helix hairpin bin"/>
    <property type="match status" value="1"/>
</dbReference>
<dbReference type="NCBIfam" id="TIGR01730">
    <property type="entry name" value="RND_mfp"/>
    <property type="match status" value="1"/>
</dbReference>
<dbReference type="Proteomes" id="UP001597510">
    <property type="component" value="Unassembled WGS sequence"/>
</dbReference>
<feature type="domain" description="Multidrug resistance protein MdtA-like C-terminal permuted SH3" evidence="6">
    <location>
        <begin position="345"/>
        <end position="403"/>
    </location>
</feature>
<evidence type="ECO:0000256" key="5">
    <source>
        <dbReference type="SAM" id="Phobius"/>
    </source>
</evidence>
<keyword evidence="8" id="KW-1185">Reference proteome</keyword>
<accession>A0ABW5J135</accession>
<keyword evidence="5" id="KW-1133">Transmembrane helix</keyword>
<feature type="transmembrane region" description="Helical" evidence="5">
    <location>
        <begin position="15"/>
        <end position="35"/>
    </location>
</feature>
<organism evidence="7 8">
    <name type="scientific">Emticicia soli</name>
    <dbReference type="NCBI Taxonomy" id="2027878"/>
    <lineage>
        <taxon>Bacteria</taxon>
        <taxon>Pseudomonadati</taxon>
        <taxon>Bacteroidota</taxon>
        <taxon>Cytophagia</taxon>
        <taxon>Cytophagales</taxon>
        <taxon>Leadbetterellaceae</taxon>
        <taxon>Emticicia</taxon>
    </lineage>
</organism>
<comment type="similarity">
    <text evidence="2">Belongs to the membrane fusion protein (MFP) (TC 8.A.1) family.</text>
</comment>
<dbReference type="RefSeq" id="WP_340238115.1">
    <property type="nucleotide sequence ID" value="NZ_JBBEWC010000009.1"/>
</dbReference>
<dbReference type="Pfam" id="PF25967">
    <property type="entry name" value="RND-MFP_C"/>
    <property type="match status" value="1"/>
</dbReference>
<evidence type="ECO:0000256" key="2">
    <source>
        <dbReference type="ARBA" id="ARBA00009477"/>
    </source>
</evidence>
<dbReference type="InterPro" id="IPR006143">
    <property type="entry name" value="RND_pump_MFP"/>
</dbReference>
<reference evidence="8" key="1">
    <citation type="journal article" date="2019" name="Int. J. Syst. Evol. Microbiol.">
        <title>The Global Catalogue of Microorganisms (GCM) 10K type strain sequencing project: providing services to taxonomists for standard genome sequencing and annotation.</title>
        <authorList>
            <consortium name="The Broad Institute Genomics Platform"/>
            <consortium name="The Broad Institute Genome Sequencing Center for Infectious Disease"/>
            <person name="Wu L."/>
            <person name="Ma J."/>
        </authorList>
    </citation>
    <scope>NUCLEOTIDE SEQUENCE [LARGE SCALE GENOMIC DNA]</scope>
    <source>
        <strain evidence="8">KCTC 52344</strain>
    </source>
</reference>
<evidence type="ECO:0000259" key="6">
    <source>
        <dbReference type="Pfam" id="PF25967"/>
    </source>
</evidence>